<proteinExistence type="predicted"/>
<dbReference type="RefSeq" id="WP_378193821.1">
    <property type="nucleotide sequence ID" value="NZ_JBHLZP010000004.1"/>
</dbReference>
<organism evidence="1 2">
    <name type="scientific">Actinoallomurus acaciae</name>
    <dbReference type="NCBI Taxonomy" id="502577"/>
    <lineage>
        <taxon>Bacteria</taxon>
        <taxon>Bacillati</taxon>
        <taxon>Actinomycetota</taxon>
        <taxon>Actinomycetes</taxon>
        <taxon>Streptosporangiales</taxon>
        <taxon>Thermomonosporaceae</taxon>
        <taxon>Actinoallomurus</taxon>
    </lineage>
</organism>
<comment type="caution">
    <text evidence="1">The sequence shown here is derived from an EMBL/GenBank/DDBJ whole genome shotgun (WGS) entry which is preliminary data.</text>
</comment>
<sequence length="56" mass="5842">MYRAAAQAQIVLLDQVIAALESAPYAAARPPPRAVSPMASALERATALEHESGGDH</sequence>
<keyword evidence="2" id="KW-1185">Reference proteome</keyword>
<reference evidence="1 2" key="1">
    <citation type="submission" date="2024-09" db="EMBL/GenBank/DDBJ databases">
        <authorList>
            <person name="Sun Q."/>
            <person name="Mori K."/>
        </authorList>
    </citation>
    <scope>NUCLEOTIDE SEQUENCE [LARGE SCALE GENOMIC DNA]</scope>
    <source>
        <strain evidence="1 2">TBRC 0563</strain>
    </source>
</reference>
<evidence type="ECO:0000313" key="1">
    <source>
        <dbReference type="EMBL" id="MFB9830870.1"/>
    </source>
</evidence>
<evidence type="ECO:0000313" key="2">
    <source>
        <dbReference type="Proteomes" id="UP001589627"/>
    </source>
</evidence>
<dbReference type="Proteomes" id="UP001589627">
    <property type="component" value="Unassembled WGS sequence"/>
</dbReference>
<gene>
    <name evidence="1" type="ORF">ACFFNX_01525</name>
</gene>
<accession>A0ABV5Y772</accession>
<protein>
    <submittedName>
        <fullName evidence="1">Uncharacterized protein</fullName>
    </submittedName>
</protein>
<name>A0ABV5Y772_9ACTN</name>
<dbReference type="EMBL" id="JBHLZP010000004">
    <property type="protein sequence ID" value="MFB9830870.1"/>
    <property type="molecule type" value="Genomic_DNA"/>
</dbReference>